<dbReference type="PATRIC" id="fig|1238180.3.peg.5692"/>
<dbReference type="OrthoDB" id="3694594at2"/>
<reference evidence="2 4" key="2">
    <citation type="submission" date="2017-02" db="EMBL/GenBank/DDBJ databases">
        <title>Amycolatopsis azurea DSM 43854 draft genome.</title>
        <authorList>
            <person name="Mayilraj S."/>
        </authorList>
    </citation>
    <scope>NUCLEOTIDE SEQUENCE [LARGE SCALE GENOMIC DNA]</scope>
    <source>
        <strain evidence="2 4">DSM 43854</strain>
    </source>
</reference>
<dbReference type="GO" id="GO:0009306">
    <property type="term" value="P:protein secretion"/>
    <property type="evidence" value="ECO:0007669"/>
    <property type="project" value="InterPro"/>
</dbReference>
<dbReference type="Proteomes" id="UP000188551">
    <property type="component" value="Unassembled WGS sequence"/>
</dbReference>
<evidence type="ECO:0000313" key="4">
    <source>
        <dbReference type="Proteomes" id="UP000188551"/>
    </source>
</evidence>
<name>M2QDC6_9PSEU</name>
<proteinExistence type="predicted"/>
<dbReference type="RefSeq" id="WP_005162918.1">
    <property type="nucleotide sequence ID" value="NZ_ANMG01000055.1"/>
</dbReference>
<dbReference type="InterPro" id="IPR036689">
    <property type="entry name" value="ESAT-6-like_sf"/>
</dbReference>
<sequence>MSGYRAQPDLMRELARRLEDVSGELGEAARLTDGVAAGNLGSSGIASALDAVIGPWSGSIGSAHTELAGAAAGIRTAAKTYEDTDEDAFWTLRREFGDP</sequence>
<evidence type="ECO:0000313" key="3">
    <source>
        <dbReference type="Proteomes" id="UP000014137"/>
    </source>
</evidence>
<dbReference type="EMBL" id="ANMG01000055">
    <property type="protein sequence ID" value="EMD24756.1"/>
    <property type="molecule type" value="Genomic_DNA"/>
</dbReference>
<accession>M2QDC6</accession>
<reference evidence="1 3" key="1">
    <citation type="submission" date="2012-10" db="EMBL/GenBank/DDBJ databases">
        <title>Genome assembly of Amycolatopsis azurea DSM 43854.</title>
        <authorList>
            <person name="Khatri I."/>
            <person name="Kaur I."/>
            <person name="Subramanian S."/>
            <person name="Mayilraj S."/>
        </authorList>
    </citation>
    <scope>NUCLEOTIDE SEQUENCE [LARGE SCALE GENOMIC DNA]</scope>
    <source>
        <strain evidence="1 3">DSM 43854</strain>
    </source>
</reference>
<organism evidence="1 3">
    <name type="scientific">Amycolatopsis azurea DSM 43854</name>
    <dbReference type="NCBI Taxonomy" id="1238180"/>
    <lineage>
        <taxon>Bacteria</taxon>
        <taxon>Bacillati</taxon>
        <taxon>Actinomycetota</taxon>
        <taxon>Actinomycetes</taxon>
        <taxon>Pseudonocardiales</taxon>
        <taxon>Pseudonocardiaceae</taxon>
        <taxon>Amycolatopsis</taxon>
    </lineage>
</organism>
<protein>
    <submittedName>
        <fullName evidence="2">ESX-1 secretion-associated protein</fullName>
    </submittedName>
</protein>
<evidence type="ECO:0000313" key="2">
    <source>
        <dbReference type="EMBL" id="OOC08247.1"/>
    </source>
</evidence>
<dbReference type="AlphaFoldDB" id="M2QDC6"/>
<dbReference type="Proteomes" id="UP000014137">
    <property type="component" value="Unassembled WGS sequence"/>
</dbReference>
<evidence type="ECO:0000313" key="1">
    <source>
        <dbReference type="EMBL" id="EMD24756.1"/>
    </source>
</evidence>
<dbReference type="SUPFAM" id="SSF140453">
    <property type="entry name" value="EsxAB dimer-like"/>
    <property type="match status" value="1"/>
</dbReference>
<keyword evidence="4" id="KW-1185">Reference proteome</keyword>
<dbReference type="EMBL" id="MUXN01000002">
    <property type="protein sequence ID" value="OOC08247.1"/>
    <property type="molecule type" value="Genomic_DNA"/>
</dbReference>
<dbReference type="InterPro" id="IPR022536">
    <property type="entry name" value="EspC"/>
</dbReference>
<comment type="caution">
    <text evidence="1">The sequence shown here is derived from an EMBL/GenBank/DDBJ whole genome shotgun (WGS) entry which is preliminary data.</text>
</comment>
<dbReference type="Pfam" id="PF10824">
    <property type="entry name" value="T7SS_ESX_EspC"/>
    <property type="match status" value="1"/>
</dbReference>
<gene>
    <name evidence="2" type="ORF">B0293_05165</name>
    <name evidence="1" type="ORF">C791_5776</name>
</gene>